<dbReference type="CDD" id="cd05666">
    <property type="entry name" value="M20_Acy1-like"/>
    <property type="match status" value="1"/>
</dbReference>
<evidence type="ECO:0000259" key="2">
    <source>
        <dbReference type="Pfam" id="PF07687"/>
    </source>
</evidence>
<evidence type="ECO:0000313" key="4">
    <source>
        <dbReference type="Proteomes" id="UP001315278"/>
    </source>
</evidence>
<dbReference type="EMBL" id="JAFCJH010000002">
    <property type="protein sequence ID" value="MBR0794229.1"/>
    <property type="molecule type" value="Genomic_DNA"/>
</dbReference>
<dbReference type="InterPro" id="IPR011650">
    <property type="entry name" value="Peptidase_M20_dimer"/>
</dbReference>
<dbReference type="NCBIfam" id="TIGR01891">
    <property type="entry name" value="amidohydrolases"/>
    <property type="match status" value="1"/>
</dbReference>
<protein>
    <submittedName>
        <fullName evidence="3">Amidohydrolase</fullName>
    </submittedName>
</protein>
<evidence type="ECO:0000256" key="1">
    <source>
        <dbReference type="ARBA" id="ARBA00022801"/>
    </source>
</evidence>
<dbReference type="Proteomes" id="UP001315278">
    <property type="component" value="Unassembled WGS sequence"/>
</dbReference>
<dbReference type="Gene3D" id="3.30.70.360">
    <property type="match status" value="1"/>
</dbReference>
<evidence type="ECO:0000313" key="3">
    <source>
        <dbReference type="EMBL" id="MBR0794229.1"/>
    </source>
</evidence>
<dbReference type="PIRSF" id="PIRSF005962">
    <property type="entry name" value="Pept_M20D_amidohydro"/>
    <property type="match status" value="1"/>
</dbReference>
<dbReference type="SUPFAM" id="SSF53187">
    <property type="entry name" value="Zn-dependent exopeptidases"/>
    <property type="match status" value="1"/>
</dbReference>
<dbReference type="PANTHER" id="PTHR11014">
    <property type="entry name" value="PEPTIDASE M20 FAMILY MEMBER"/>
    <property type="match status" value="1"/>
</dbReference>
<accession>A0ABS5FBZ4</accession>
<dbReference type="PANTHER" id="PTHR11014:SF63">
    <property type="entry name" value="METALLOPEPTIDASE, PUTATIVE (AFU_ORTHOLOGUE AFUA_6G09600)-RELATED"/>
    <property type="match status" value="1"/>
</dbReference>
<dbReference type="InterPro" id="IPR017439">
    <property type="entry name" value="Amidohydrolase"/>
</dbReference>
<comment type="caution">
    <text evidence="3">The sequence shown here is derived from an EMBL/GenBank/DDBJ whole genome shotgun (WGS) entry which is preliminary data.</text>
</comment>
<dbReference type="Gene3D" id="3.40.630.10">
    <property type="entry name" value="Zn peptidases"/>
    <property type="match status" value="1"/>
</dbReference>
<dbReference type="SUPFAM" id="SSF55031">
    <property type="entry name" value="Bacterial exopeptidase dimerisation domain"/>
    <property type="match status" value="1"/>
</dbReference>
<dbReference type="InterPro" id="IPR002933">
    <property type="entry name" value="Peptidase_M20"/>
</dbReference>
<name>A0ABS5FBZ4_9BRAD</name>
<keyword evidence="1" id="KW-0378">Hydrolase</keyword>
<dbReference type="RefSeq" id="WP_212491705.1">
    <property type="nucleotide sequence ID" value="NZ_JAFCJH010000002.1"/>
</dbReference>
<gene>
    <name evidence="3" type="ORF">JQ615_02380</name>
</gene>
<dbReference type="Pfam" id="PF07687">
    <property type="entry name" value="M20_dimer"/>
    <property type="match status" value="1"/>
</dbReference>
<proteinExistence type="predicted"/>
<feature type="domain" description="Peptidase M20 dimerisation" evidence="2">
    <location>
        <begin position="189"/>
        <end position="287"/>
    </location>
</feature>
<organism evidence="3 4">
    <name type="scientific">Bradyrhizobium jicamae</name>
    <dbReference type="NCBI Taxonomy" id="280332"/>
    <lineage>
        <taxon>Bacteria</taxon>
        <taxon>Pseudomonadati</taxon>
        <taxon>Pseudomonadota</taxon>
        <taxon>Alphaproteobacteria</taxon>
        <taxon>Hyphomicrobiales</taxon>
        <taxon>Nitrobacteraceae</taxon>
        <taxon>Bradyrhizobium</taxon>
    </lineage>
</organism>
<dbReference type="Pfam" id="PF01546">
    <property type="entry name" value="Peptidase_M20"/>
    <property type="match status" value="1"/>
</dbReference>
<sequence length="399" mass="42139">MTEHPLVTALRAHEAEMIDIRHQIHRNPEVGFEENKTAALVADKLRSFGLEVTEGIAKTGVVATLKGRLPGQRAVGLRADLDALHIQEVPGRDYGSTVSGKMHACGHDGHTAMLLGAARYLSENPDFGGTVNFIFQPAEEGLGGGKVMVEEGLFDKFPVDAVYGMHNFPGVPVGHFGTRIGPFLAASDSWEVNFHGTGGHGGAGAHLATDPTLPTAQFIMAMQTIVSRNVPAIETAVVSVGSIMGGDPGSPNIIPSKVTITGTARSYKPHIRDLLETRLTALAQSQAAAFGCTAEVIYNRRYPPLITHAEQTDISITAASDLVGADHVDGNVPPATGSEDFAFMLEAKPGGFIIIGNGVAADGSFHNVHTPGYDFNDEILALGAAYWVKLVHTELAVGK</sequence>
<dbReference type="InterPro" id="IPR036264">
    <property type="entry name" value="Bact_exopeptidase_dim_dom"/>
</dbReference>
<keyword evidence="4" id="KW-1185">Reference proteome</keyword>
<reference evidence="4" key="1">
    <citation type="journal article" date="2021" name="ISME J.">
        <title>Evolutionary origin and ecological implication of a unique nif island in free-living Bradyrhizobium lineages.</title>
        <authorList>
            <person name="Tao J."/>
        </authorList>
    </citation>
    <scope>NUCLEOTIDE SEQUENCE [LARGE SCALE GENOMIC DNA]</scope>
    <source>
        <strain evidence="4">SZCCT0434</strain>
    </source>
</reference>